<name>V9W2A2_9RHOB</name>
<evidence type="ECO:0000313" key="1">
    <source>
        <dbReference type="EMBL" id="AHD03312.1"/>
    </source>
</evidence>
<gene>
    <name evidence="1" type="ORF">METH_20755</name>
</gene>
<reference evidence="1 2" key="1">
    <citation type="submission" date="2013-09" db="EMBL/GenBank/DDBJ databases">
        <authorList>
            <consortium name="DOE Joint Genome Institute"/>
            <person name="Klenk H.-P."/>
            <person name="Huntemann M."/>
            <person name="Han J."/>
            <person name="Chen A."/>
            <person name="Kyrpides N."/>
            <person name="Mavromatis K."/>
            <person name="Markowitz V."/>
            <person name="Palaniappan K."/>
            <person name="Ivanova N."/>
            <person name="Schaumberg A."/>
            <person name="Pati A."/>
            <person name="Liolios K."/>
            <person name="Nordberg H.P."/>
            <person name="Cantor M.N."/>
            <person name="Hua S.X."/>
            <person name="Woyke T."/>
        </authorList>
    </citation>
    <scope>NUCLEOTIDE SEQUENCE [LARGE SCALE GENOMIC DNA]</scope>
    <source>
        <strain evidence="1 2">DSM 14336</strain>
    </source>
</reference>
<sequence>MQTRLTMKVLIGMPLRERARFAEGLLQLAGRD</sequence>
<dbReference type="HOGENOM" id="CLU_3390081_0_0_5"/>
<organism evidence="1 2">
    <name type="scientific">Leisingera methylohalidivorans DSM 14336</name>
    <dbReference type="NCBI Taxonomy" id="999552"/>
    <lineage>
        <taxon>Bacteria</taxon>
        <taxon>Pseudomonadati</taxon>
        <taxon>Pseudomonadota</taxon>
        <taxon>Alphaproteobacteria</taxon>
        <taxon>Rhodobacterales</taxon>
        <taxon>Roseobacteraceae</taxon>
        <taxon>Leisingera</taxon>
    </lineage>
</organism>
<dbReference type="Proteomes" id="UP000018780">
    <property type="component" value="Chromosome"/>
</dbReference>
<keyword evidence="2" id="KW-1185">Reference proteome</keyword>
<protein>
    <submittedName>
        <fullName evidence="1">Uncharacterized protein</fullName>
    </submittedName>
</protein>
<dbReference type="AlphaFoldDB" id="V9W2A2"/>
<dbReference type="EMBL" id="CP006773">
    <property type="protein sequence ID" value="AHD03312.1"/>
    <property type="molecule type" value="Genomic_DNA"/>
</dbReference>
<proteinExistence type="predicted"/>
<dbReference type="KEGG" id="lmd:METH_20755"/>
<accession>V9W2A2</accession>
<evidence type="ECO:0000313" key="2">
    <source>
        <dbReference type="Proteomes" id="UP000018780"/>
    </source>
</evidence>